<protein>
    <submittedName>
        <fullName evidence="1">Uncharacterized protein</fullName>
    </submittedName>
</protein>
<dbReference type="Proteomes" id="UP000192727">
    <property type="component" value="Chromosome"/>
</dbReference>
<organism evidence="1 2">
    <name type="scientific">Paenibacillus larvae subsp. pulvifaciens</name>
    <dbReference type="NCBI Taxonomy" id="1477"/>
    <lineage>
        <taxon>Bacteria</taxon>
        <taxon>Bacillati</taxon>
        <taxon>Bacillota</taxon>
        <taxon>Bacilli</taxon>
        <taxon>Bacillales</taxon>
        <taxon>Paenibacillaceae</taxon>
        <taxon>Paenibacillus</taxon>
    </lineage>
</organism>
<sequence length="96" mass="11615">MHIICLRTGLIFFYEEKTIILSFLICYNFMNERILAKKYDRDDIFLKKEKDNEQEKTFRYRVSKTSASIGQQRIICQIICQMICQIISICYNVLEW</sequence>
<evidence type="ECO:0000313" key="1">
    <source>
        <dbReference type="EMBL" id="ARF69227.1"/>
    </source>
</evidence>
<evidence type="ECO:0000313" key="2">
    <source>
        <dbReference type="Proteomes" id="UP000192727"/>
    </source>
</evidence>
<reference evidence="1 2" key="1">
    <citation type="submission" date="2017-03" db="EMBL/GenBank/DDBJ databases">
        <title>Paenibacillus larvae genome sequencing.</title>
        <authorList>
            <person name="Dingman D.W."/>
        </authorList>
    </citation>
    <scope>NUCLEOTIDE SEQUENCE [LARGE SCALE GENOMIC DNA]</scope>
    <source>
        <strain evidence="1 2">SAG 10367</strain>
    </source>
</reference>
<gene>
    <name evidence="1" type="ORF">B7C51_17505</name>
</gene>
<dbReference type="AlphaFoldDB" id="A0A1V0UVN9"/>
<dbReference type="EMBL" id="CP020557">
    <property type="protein sequence ID" value="ARF69227.1"/>
    <property type="molecule type" value="Genomic_DNA"/>
</dbReference>
<proteinExistence type="predicted"/>
<name>A0A1V0UVN9_9BACL</name>
<accession>A0A1V0UVN9</accession>